<keyword evidence="3" id="KW-1185">Reference proteome</keyword>
<name>A0A9N8F0I3_9STRA</name>
<gene>
    <name evidence="2" type="ORF">SEMRO_2950_G340880.1</name>
</gene>
<evidence type="ECO:0000256" key="1">
    <source>
        <dbReference type="SAM" id="MobiDB-lite"/>
    </source>
</evidence>
<reference evidence="2" key="1">
    <citation type="submission" date="2020-06" db="EMBL/GenBank/DDBJ databases">
        <authorList>
            <consortium name="Plant Systems Biology data submission"/>
        </authorList>
    </citation>
    <scope>NUCLEOTIDE SEQUENCE</scope>
    <source>
        <strain evidence="2">D6</strain>
    </source>
</reference>
<evidence type="ECO:0000313" key="2">
    <source>
        <dbReference type="EMBL" id="CAB9530601.1"/>
    </source>
</evidence>
<feature type="compositionally biased region" description="Low complexity" evidence="1">
    <location>
        <begin position="220"/>
        <end position="234"/>
    </location>
</feature>
<comment type="caution">
    <text evidence="2">The sequence shown here is derived from an EMBL/GenBank/DDBJ whole genome shotgun (WGS) entry which is preliminary data.</text>
</comment>
<dbReference type="EMBL" id="CAICTM010002948">
    <property type="protein sequence ID" value="CAB9530601.1"/>
    <property type="molecule type" value="Genomic_DNA"/>
</dbReference>
<dbReference type="Proteomes" id="UP001153069">
    <property type="component" value="Unassembled WGS sequence"/>
</dbReference>
<proteinExistence type="predicted"/>
<feature type="region of interest" description="Disordered" evidence="1">
    <location>
        <begin position="56"/>
        <end position="81"/>
    </location>
</feature>
<evidence type="ECO:0000313" key="3">
    <source>
        <dbReference type="Proteomes" id="UP001153069"/>
    </source>
</evidence>
<organism evidence="2 3">
    <name type="scientific">Seminavis robusta</name>
    <dbReference type="NCBI Taxonomy" id="568900"/>
    <lineage>
        <taxon>Eukaryota</taxon>
        <taxon>Sar</taxon>
        <taxon>Stramenopiles</taxon>
        <taxon>Ochrophyta</taxon>
        <taxon>Bacillariophyta</taxon>
        <taxon>Bacillariophyceae</taxon>
        <taxon>Bacillariophycidae</taxon>
        <taxon>Naviculales</taxon>
        <taxon>Naviculaceae</taxon>
        <taxon>Seminavis</taxon>
    </lineage>
</organism>
<feature type="compositionally biased region" description="Low complexity" evidence="1">
    <location>
        <begin position="56"/>
        <end position="67"/>
    </location>
</feature>
<feature type="region of interest" description="Disordered" evidence="1">
    <location>
        <begin position="140"/>
        <end position="241"/>
    </location>
</feature>
<sequence length="241" mass="25608">MWSDHTAESNGEWRQGAREIYLPAILTEACIYRGVMARWESAVRLCGSHPLGWRGAPSAARTSSSTPNIAPSSLLGGTTEPPCPLPIPVDARLTTGWSLAGHAPPADTHFAVSHCRSQPEVPAVSATLLVCSPGCPTRPHPAVPPTTRPTELPGATRSRPWVPICPVDAGPGSSRARHPTGTPESGGAFRPHRRPAVHPRVPGPRHPFQVPPRRWKRSTPEGGPAAATGLAGPTDWCQQPR</sequence>
<dbReference type="AlphaFoldDB" id="A0A9N8F0I3"/>
<protein>
    <submittedName>
        <fullName evidence="2">Uncharacterized protein</fullName>
    </submittedName>
</protein>
<accession>A0A9N8F0I3</accession>